<dbReference type="FunFam" id="4.10.280.10:FF:000009">
    <property type="entry name" value="Transcription factor HES-1"/>
    <property type="match status" value="1"/>
</dbReference>
<keyword evidence="4" id="KW-0804">Transcription</keyword>
<dbReference type="Proteomes" id="UP001367676">
    <property type="component" value="Unassembled WGS sequence"/>
</dbReference>
<dbReference type="EMBL" id="JBBCAQ010000010">
    <property type="protein sequence ID" value="KAK7601009.1"/>
    <property type="molecule type" value="Genomic_DNA"/>
</dbReference>
<sequence>MEKRADQITSKKSTTSAAGTSGGGSSSSCGDDDDYFPAAKKSRPSHRIGCDEKPRELKRAAADKVSTSPRRSRNGGGGAAASGSRHASPSTKAGSAMNATTNTTGTTAATVATVVPTAATVAASTTAMLTTTVVPSSTSPSKDGKRANKPLMEKRRRARINQSLALLKTLILDSTKNDNTRHSKLEKADILELTVRYLQRQKILNSDVLDKYKAGFQECTREVTRFLDTPELHLCGDSSKCMKNQPNGTIKTSNSNSVFIEPAVKQRLLRHLNSCSSEIDLDFSKSESLQDNPSEPKSPAERSTTPAFPTNDISSNGRESPPSIKSEETGTDTDSSSQKNLPFENNEDSTLSVVQVIPSRLSDGQVVFLLPSHYMQLAEFQKKANSCPKRSQEDSNEPLDFSIKREGCMWRPCALSNHIRNQIETDADAEVQASINRKRPKQ</sequence>
<feature type="compositionally biased region" description="Low complexity" evidence="6">
    <location>
        <begin position="10"/>
        <end position="19"/>
    </location>
</feature>
<proteinExistence type="predicted"/>
<dbReference type="InterPro" id="IPR003650">
    <property type="entry name" value="Orange_dom"/>
</dbReference>
<protein>
    <recommendedName>
        <fullName evidence="7">BHLH domain-containing protein</fullName>
    </recommendedName>
</protein>
<dbReference type="InterPro" id="IPR036638">
    <property type="entry name" value="HLH_DNA-bd_sf"/>
</dbReference>
<dbReference type="PANTHER" id="PTHR10985">
    <property type="entry name" value="BASIC HELIX-LOOP-HELIX TRANSCRIPTION FACTOR, HES-RELATED"/>
    <property type="match status" value="1"/>
</dbReference>
<evidence type="ECO:0000259" key="7">
    <source>
        <dbReference type="PROSITE" id="PS50888"/>
    </source>
</evidence>
<dbReference type="PROSITE" id="PS51257">
    <property type="entry name" value="PROKAR_LIPOPROTEIN"/>
    <property type="match status" value="1"/>
</dbReference>
<organism evidence="8 9">
    <name type="scientific">Parthenolecanium corni</name>
    <dbReference type="NCBI Taxonomy" id="536013"/>
    <lineage>
        <taxon>Eukaryota</taxon>
        <taxon>Metazoa</taxon>
        <taxon>Ecdysozoa</taxon>
        <taxon>Arthropoda</taxon>
        <taxon>Hexapoda</taxon>
        <taxon>Insecta</taxon>
        <taxon>Pterygota</taxon>
        <taxon>Neoptera</taxon>
        <taxon>Paraneoptera</taxon>
        <taxon>Hemiptera</taxon>
        <taxon>Sternorrhyncha</taxon>
        <taxon>Coccoidea</taxon>
        <taxon>Coccidae</taxon>
        <taxon>Parthenolecanium</taxon>
    </lineage>
</organism>
<feature type="domain" description="BHLH" evidence="7">
    <location>
        <begin position="144"/>
        <end position="201"/>
    </location>
</feature>
<dbReference type="GO" id="GO:0005634">
    <property type="term" value="C:nucleus"/>
    <property type="evidence" value="ECO:0007669"/>
    <property type="project" value="UniProtKB-SubCell"/>
</dbReference>
<keyword evidence="5" id="KW-0539">Nucleus</keyword>
<comment type="subcellular location">
    <subcellularLocation>
        <location evidence="1">Nucleus</location>
    </subcellularLocation>
</comment>
<feature type="compositionally biased region" description="Low complexity" evidence="6">
    <location>
        <begin position="81"/>
        <end position="101"/>
    </location>
</feature>
<dbReference type="GO" id="GO:0046983">
    <property type="term" value="F:protein dimerization activity"/>
    <property type="evidence" value="ECO:0007669"/>
    <property type="project" value="InterPro"/>
</dbReference>
<keyword evidence="3" id="KW-0238">DNA-binding</keyword>
<feature type="region of interest" description="Disordered" evidence="6">
    <location>
        <begin position="132"/>
        <end position="151"/>
    </location>
</feature>
<dbReference type="SMART" id="SM00353">
    <property type="entry name" value="HLH"/>
    <property type="match status" value="1"/>
</dbReference>
<evidence type="ECO:0000256" key="6">
    <source>
        <dbReference type="SAM" id="MobiDB-lite"/>
    </source>
</evidence>
<dbReference type="SUPFAM" id="SSF158457">
    <property type="entry name" value="Orange domain-like"/>
    <property type="match status" value="1"/>
</dbReference>
<dbReference type="SUPFAM" id="SSF47459">
    <property type="entry name" value="HLH, helix-loop-helix DNA-binding domain"/>
    <property type="match status" value="1"/>
</dbReference>
<dbReference type="PROSITE" id="PS50888">
    <property type="entry name" value="BHLH"/>
    <property type="match status" value="1"/>
</dbReference>
<keyword evidence="2" id="KW-0805">Transcription regulation</keyword>
<feature type="region of interest" description="Disordered" evidence="6">
    <location>
        <begin position="283"/>
        <end position="348"/>
    </location>
</feature>
<evidence type="ECO:0000256" key="5">
    <source>
        <dbReference type="ARBA" id="ARBA00023242"/>
    </source>
</evidence>
<feature type="region of interest" description="Disordered" evidence="6">
    <location>
        <begin position="1"/>
        <end position="101"/>
    </location>
</feature>
<dbReference type="Gene3D" id="6.10.250.980">
    <property type="match status" value="1"/>
</dbReference>
<feature type="compositionally biased region" description="Low complexity" evidence="6">
    <location>
        <begin position="132"/>
        <end position="141"/>
    </location>
</feature>
<gene>
    <name evidence="8" type="ORF">V9T40_008450</name>
</gene>
<dbReference type="AlphaFoldDB" id="A0AAN9Y752"/>
<evidence type="ECO:0000313" key="8">
    <source>
        <dbReference type="EMBL" id="KAK7601009.1"/>
    </source>
</evidence>
<accession>A0AAN9Y752</accession>
<feature type="compositionally biased region" description="Basic and acidic residues" evidence="6">
    <location>
        <begin position="48"/>
        <end position="62"/>
    </location>
</feature>
<dbReference type="InterPro" id="IPR050370">
    <property type="entry name" value="HES_HEY"/>
</dbReference>
<dbReference type="Pfam" id="PF00010">
    <property type="entry name" value="HLH"/>
    <property type="match status" value="1"/>
</dbReference>
<comment type="caution">
    <text evidence="8">The sequence shown here is derived from an EMBL/GenBank/DDBJ whole genome shotgun (WGS) entry which is preliminary data.</text>
</comment>
<dbReference type="GO" id="GO:1990837">
    <property type="term" value="F:sequence-specific double-stranded DNA binding"/>
    <property type="evidence" value="ECO:0007669"/>
    <property type="project" value="UniProtKB-ARBA"/>
</dbReference>
<evidence type="ECO:0000256" key="4">
    <source>
        <dbReference type="ARBA" id="ARBA00023163"/>
    </source>
</evidence>
<name>A0AAN9Y752_9HEMI</name>
<evidence type="ECO:0000256" key="2">
    <source>
        <dbReference type="ARBA" id="ARBA00023015"/>
    </source>
</evidence>
<keyword evidence="9" id="KW-1185">Reference proteome</keyword>
<dbReference type="GO" id="GO:0006355">
    <property type="term" value="P:regulation of DNA-templated transcription"/>
    <property type="evidence" value="ECO:0007669"/>
    <property type="project" value="InterPro"/>
</dbReference>
<feature type="compositionally biased region" description="Polar residues" evidence="6">
    <location>
        <begin position="286"/>
        <end position="318"/>
    </location>
</feature>
<dbReference type="Pfam" id="PF07527">
    <property type="entry name" value="Hairy_orange"/>
    <property type="match status" value="1"/>
</dbReference>
<evidence type="ECO:0000256" key="3">
    <source>
        <dbReference type="ARBA" id="ARBA00023125"/>
    </source>
</evidence>
<reference evidence="8 9" key="1">
    <citation type="submission" date="2024-03" db="EMBL/GenBank/DDBJ databases">
        <title>Adaptation during the transition from Ophiocordyceps entomopathogen to insect associate is accompanied by gene loss and intensified selection.</title>
        <authorList>
            <person name="Ward C.M."/>
            <person name="Onetto C.A."/>
            <person name="Borneman A.R."/>
        </authorList>
    </citation>
    <scope>NUCLEOTIDE SEQUENCE [LARGE SCALE GENOMIC DNA]</scope>
    <source>
        <strain evidence="8">AWRI1</strain>
        <tissue evidence="8">Single Adult Female</tissue>
    </source>
</reference>
<dbReference type="InterPro" id="IPR011598">
    <property type="entry name" value="bHLH_dom"/>
</dbReference>
<dbReference type="CDD" id="cd11410">
    <property type="entry name" value="bHLH_O_HES"/>
    <property type="match status" value="1"/>
</dbReference>
<evidence type="ECO:0000256" key="1">
    <source>
        <dbReference type="ARBA" id="ARBA00004123"/>
    </source>
</evidence>
<evidence type="ECO:0000313" key="9">
    <source>
        <dbReference type="Proteomes" id="UP001367676"/>
    </source>
</evidence>
<dbReference type="Gene3D" id="4.10.280.10">
    <property type="entry name" value="Helix-loop-helix DNA-binding domain"/>
    <property type="match status" value="1"/>
</dbReference>